<dbReference type="AlphaFoldDB" id="A0AAJ0CBA7"/>
<dbReference type="InterPro" id="IPR014710">
    <property type="entry name" value="RmlC-like_jellyroll"/>
</dbReference>
<accession>A0AAJ0CBA7</accession>
<evidence type="ECO:0000313" key="4">
    <source>
        <dbReference type="Proteomes" id="UP001251528"/>
    </source>
</evidence>
<evidence type="ECO:0000256" key="1">
    <source>
        <dbReference type="SAM" id="SignalP"/>
    </source>
</evidence>
<proteinExistence type="predicted"/>
<dbReference type="Proteomes" id="UP001251528">
    <property type="component" value="Unassembled WGS sequence"/>
</dbReference>
<dbReference type="SUPFAM" id="SSF51182">
    <property type="entry name" value="RmlC-like cupins"/>
    <property type="match status" value="1"/>
</dbReference>
<comment type="caution">
    <text evidence="3">The sequence shown here is derived from an EMBL/GenBank/DDBJ whole genome shotgun (WGS) entry which is preliminary data.</text>
</comment>
<dbReference type="PANTHER" id="PTHR33387">
    <property type="entry name" value="RMLC-LIKE JELLY ROLL FOLD PROTEIN"/>
    <property type="match status" value="1"/>
</dbReference>
<dbReference type="InterPro" id="IPR039935">
    <property type="entry name" value="YML079W-like"/>
</dbReference>
<dbReference type="InterPro" id="IPR009327">
    <property type="entry name" value="Cupin_DUF985"/>
</dbReference>
<evidence type="ECO:0000313" key="3">
    <source>
        <dbReference type="EMBL" id="KAK2589940.1"/>
    </source>
</evidence>
<dbReference type="InterPro" id="IPR011051">
    <property type="entry name" value="RmlC_Cupin_sf"/>
</dbReference>
<dbReference type="CDD" id="cd06121">
    <property type="entry name" value="cupin_YML079wp"/>
    <property type="match status" value="1"/>
</dbReference>
<gene>
    <name evidence="3" type="ORF">QQS21_012381</name>
</gene>
<dbReference type="PANTHER" id="PTHR33387:SF3">
    <property type="entry name" value="DUF985 DOMAIN-CONTAINING PROTEIN"/>
    <property type="match status" value="1"/>
</dbReference>
<feature type="signal peptide" evidence="1">
    <location>
        <begin position="1"/>
        <end position="24"/>
    </location>
</feature>
<protein>
    <recommendedName>
        <fullName evidence="2">DUF985 domain-containing protein</fullName>
    </recommendedName>
</protein>
<feature type="chain" id="PRO_5042489144" description="DUF985 domain-containing protein" evidence="1">
    <location>
        <begin position="25"/>
        <end position="151"/>
    </location>
</feature>
<dbReference type="EMBL" id="JASWJB010000520">
    <property type="protein sequence ID" value="KAK2589940.1"/>
    <property type="molecule type" value="Genomic_DNA"/>
</dbReference>
<reference evidence="3" key="1">
    <citation type="submission" date="2023-06" db="EMBL/GenBank/DDBJ databases">
        <title>Conoideocrella luteorostrata (Hypocreales: Clavicipitaceae), a potential biocontrol fungus for elongate hemlock scale in United States Christmas tree production areas.</title>
        <authorList>
            <person name="Barrett H."/>
            <person name="Lovett B."/>
            <person name="Macias A.M."/>
            <person name="Stajich J.E."/>
            <person name="Kasson M.T."/>
        </authorList>
    </citation>
    <scope>NUCLEOTIDE SEQUENCE</scope>
    <source>
        <strain evidence="3">ARSEF 14590</strain>
    </source>
</reference>
<evidence type="ECO:0000259" key="2">
    <source>
        <dbReference type="Pfam" id="PF06172"/>
    </source>
</evidence>
<organism evidence="3 4">
    <name type="scientific">Conoideocrella luteorostrata</name>
    <dbReference type="NCBI Taxonomy" id="1105319"/>
    <lineage>
        <taxon>Eukaryota</taxon>
        <taxon>Fungi</taxon>
        <taxon>Dikarya</taxon>
        <taxon>Ascomycota</taxon>
        <taxon>Pezizomycotina</taxon>
        <taxon>Sordariomycetes</taxon>
        <taxon>Hypocreomycetidae</taxon>
        <taxon>Hypocreales</taxon>
        <taxon>Clavicipitaceae</taxon>
        <taxon>Conoideocrella</taxon>
    </lineage>
</organism>
<sequence length="151" mass="16659">MTWLLHSVYAIWAALSVLPSETLATKSIDQRTAQEVVDQLKLIPNVEKGYFVQTFQDPATVNNRSVSTLIYYLLEGSAGQSRWHRLDASEVWHYYAGAPLTLSLSLNDGAPVAKHVLGSDIFDKQAPQVVIPTGTWQSARSMGPWTLVGTT</sequence>
<dbReference type="Gene3D" id="2.60.120.10">
    <property type="entry name" value="Jelly Rolls"/>
    <property type="match status" value="1"/>
</dbReference>
<feature type="domain" description="DUF985" evidence="2">
    <location>
        <begin position="34"/>
        <end position="151"/>
    </location>
</feature>
<name>A0AAJ0CBA7_9HYPO</name>
<dbReference type="Pfam" id="PF06172">
    <property type="entry name" value="Cupin_5"/>
    <property type="match status" value="1"/>
</dbReference>
<keyword evidence="4" id="KW-1185">Reference proteome</keyword>
<keyword evidence="1" id="KW-0732">Signal</keyword>
<feature type="non-terminal residue" evidence="3">
    <location>
        <position position="151"/>
    </location>
</feature>